<evidence type="ECO:0000313" key="10">
    <source>
        <dbReference type="EMBL" id="CAD1826336.1"/>
    </source>
</evidence>
<comment type="similarity">
    <text evidence="7">Belongs to the EXORDIUM family.</text>
</comment>
<feature type="region of interest" description="Disordered" evidence="9">
    <location>
        <begin position="352"/>
        <end position="379"/>
    </location>
</feature>
<organism evidence="10">
    <name type="scientific">Ananas comosus var. bracteatus</name>
    <name type="common">red pineapple</name>
    <dbReference type="NCBI Taxonomy" id="296719"/>
    <lineage>
        <taxon>Eukaryota</taxon>
        <taxon>Viridiplantae</taxon>
        <taxon>Streptophyta</taxon>
        <taxon>Embryophyta</taxon>
        <taxon>Tracheophyta</taxon>
        <taxon>Spermatophyta</taxon>
        <taxon>Magnoliopsida</taxon>
        <taxon>Liliopsida</taxon>
        <taxon>Poales</taxon>
        <taxon>Bromeliaceae</taxon>
        <taxon>Bromelioideae</taxon>
        <taxon>Ananas</taxon>
    </lineage>
</organism>
<name>A0A6V7P6P2_ANACO</name>
<keyword evidence="5" id="KW-0732">Signal</keyword>
<dbReference type="PANTHER" id="PTHR42896">
    <property type="entry name" value="XYLULOSE-1,5-BISPHOSPHATE (XUBP) PHOSPHATASE"/>
    <property type="match status" value="1"/>
</dbReference>
<dbReference type="Pfam" id="PF13419">
    <property type="entry name" value="HAD_2"/>
    <property type="match status" value="1"/>
</dbReference>
<proteinExistence type="inferred from homology"/>
<feature type="compositionally biased region" description="Low complexity" evidence="9">
    <location>
        <begin position="123"/>
        <end position="136"/>
    </location>
</feature>
<dbReference type="Gene3D" id="3.40.50.1000">
    <property type="entry name" value="HAD superfamily/HAD-like"/>
    <property type="match status" value="1"/>
</dbReference>
<dbReference type="EMBL" id="LR862145">
    <property type="protein sequence ID" value="CAD1826336.1"/>
    <property type="molecule type" value="Genomic_DNA"/>
</dbReference>
<dbReference type="InterPro" id="IPR044999">
    <property type="entry name" value="CbbY-like"/>
</dbReference>
<comment type="similarity">
    <text evidence="8">Belongs to the HAD-like hydrolase superfamily. DOG/GPP family.</text>
</comment>
<dbReference type="GO" id="GO:0016787">
    <property type="term" value="F:hydrolase activity"/>
    <property type="evidence" value="ECO:0007669"/>
    <property type="project" value="UniProtKB-KW"/>
</dbReference>
<evidence type="ECO:0000256" key="8">
    <source>
        <dbReference type="ARBA" id="ARBA00061496"/>
    </source>
</evidence>
<evidence type="ECO:0000256" key="7">
    <source>
        <dbReference type="ARBA" id="ARBA00023591"/>
    </source>
</evidence>
<evidence type="ECO:0000256" key="6">
    <source>
        <dbReference type="ARBA" id="ARBA00022801"/>
    </source>
</evidence>
<comment type="subcellular location">
    <subcellularLocation>
        <location evidence="1">Secreted</location>
        <location evidence="1">Extracellular space</location>
        <location evidence="1">Apoplast</location>
    </subcellularLocation>
</comment>
<evidence type="ECO:0000256" key="9">
    <source>
        <dbReference type="SAM" id="MobiDB-lite"/>
    </source>
</evidence>
<feature type="region of interest" description="Disordered" evidence="9">
    <location>
        <begin position="49"/>
        <end position="137"/>
    </location>
</feature>
<keyword evidence="2" id="KW-0052">Apoplast</keyword>
<dbReference type="GO" id="GO:0048046">
    <property type="term" value="C:apoplast"/>
    <property type="evidence" value="ECO:0007669"/>
    <property type="project" value="UniProtKB-SubCell"/>
</dbReference>
<dbReference type="InterPro" id="IPR006766">
    <property type="entry name" value="EXORDIUM-like"/>
</dbReference>
<reference evidence="10" key="1">
    <citation type="submission" date="2020-07" db="EMBL/GenBank/DDBJ databases">
        <authorList>
            <person name="Lin J."/>
        </authorList>
    </citation>
    <scope>NUCLEOTIDE SEQUENCE</scope>
</reference>
<feature type="compositionally biased region" description="Gly residues" evidence="9">
    <location>
        <begin position="91"/>
        <end position="103"/>
    </location>
</feature>
<protein>
    <recommendedName>
        <fullName evidence="11">Haloacid dehalogenase-like hydrolase domain-containing protein</fullName>
    </recommendedName>
</protein>
<dbReference type="NCBIfam" id="TIGR01509">
    <property type="entry name" value="HAD-SF-IA-v3"/>
    <property type="match status" value="1"/>
</dbReference>
<evidence type="ECO:0000256" key="1">
    <source>
        <dbReference type="ARBA" id="ARBA00004271"/>
    </source>
</evidence>
<dbReference type="InterPro" id="IPR023214">
    <property type="entry name" value="HAD_sf"/>
</dbReference>
<keyword evidence="4" id="KW-0479">Metal-binding</keyword>
<dbReference type="Pfam" id="PF04674">
    <property type="entry name" value="Phi_1"/>
    <property type="match status" value="1"/>
</dbReference>
<dbReference type="InterPro" id="IPR006439">
    <property type="entry name" value="HAD-SF_hydro_IA"/>
</dbReference>
<keyword evidence="3" id="KW-0964">Secreted</keyword>
<dbReference type="InterPro" id="IPR041492">
    <property type="entry name" value="HAD_2"/>
</dbReference>
<sequence length="597" mass="63437">MLLMSLARASTGSRKLAALYQPQPNLLTYHDGAVLEGDIPVSVLCGGAASTGSTCPRPRPGRGRGREGPDPAGRSGVGRGVLSGEVADDAAGGGAGGKSTGGGEEGRRDRGGAHGRRRGGRGLLRQPLRGPRLGPGLRRRLRVGRERGGPVPGQCAWPFHRPIYGPQTPPLVAPNGDVGVDGMVINLASMIAGAVTNPFGDGFFQGPKEAPLEAATACAGVYGKGAYPGYAGDLLVDPTTGASYNANGAHGRKYLVPALFDPSTSSCSTLVSIAPRFNGVHFLPSPPLSTLHLSSPHLSSPPLLTTLLLSPPSATSPSSPPFSDRLRRLSAAALDLNRRRLVPSPRPHLRLRWRDPRVGAPPSPSLQRRLRALPRPMPPASPEPLHWGSEFYDELQNRIGGGKPKMRWYFGEYGWPSSSIFETPPSSDSDREKLVDVLQDWKTERYKEIIKSGTVEPRPGVLRLMDEVKGAGIKLAVCSAATKSSVILCLENLIGIERFRSLDCFLAGDDVKEKKPDPSIYITAAEKLGVQSENCLVVEDSVIGLQAAKGAGMSCIITYTSSTANQDFKDAIATYPDLSRVRLGDLKLLLQNTLVSS</sequence>
<dbReference type="AlphaFoldDB" id="A0A6V7P6P2"/>
<dbReference type="FunFam" id="3.40.50.1000:FF:000036">
    <property type="entry name" value="HAD family hydrolase"/>
    <property type="match status" value="1"/>
</dbReference>
<dbReference type="Gene3D" id="1.10.150.240">
    <property type="entry name" value="Putative phosphatase, domain 2"/>
    <property type="match status" value="1"/>
</dbReference>
<accession>A0A6V7P6P2</accession>
<evidence type="ECO:0000256" key="2">
    <source>
        <dbReference type="ARBA" id="ARBA00022523"/>
    </source>
</evidence>
<gene>
    <name evidence="10" type="ORF">CB5_LOCUS9547</name>
</gene>
<evidence type="ECO:0008006" key="11">
    <source>
        <dbReference type="Google" id="ProtNLM"/>
    </source>
</evidence>
<evidence type="ECO:0000256" key="3">
    <source>
        <dbReference type="ARBA" id="ARBA00022525"/>
    </source>
</evidence>
<dbReference type="InterPro" id="IPR023198">
    <property type="entry name" value="PGP-like_dom2"/>
</dbReference>
<keyword evidence="6" id="KW-0378">Hydrolase</keyword>
<dbReference type="GO" id="GO:0046872">
    <property type="term" value="F:metal ion binding"/>
    <property type="evidence" value="ECO:0007669"/>
    <property type="project" value="UniProtKB-KW"/>
</dbReference>
<dbReference type="SUPFAM" id="SSF56784">
    <property type="entry name" value="HAD-like"/>
    <property type="match status" value="1"/>
</dbReference>
<dbReference type="PANTHER" id="PTHR42896:SF4">
    <property type="entry name" value="OS08G0485900 PROTEIN"/>
    <property type="match status" value="1"/>
</dbReference>
<evidence type="ECO:0000256" key="5">
    <source>
        <dbReference type="ARBA" id="ARBA00022729"/>
    </source>
</evidence>
<dbReference type="InterPro" id="IPR036412">
    <property type="entry name" value="HAD-like_sf"/>
</dbReference>
<evidence type="ECO:0000256" key="4">
    <source>
        <dbReference type="ARBA" id="ARBA00022723"/>
    </source>
</evidence>